<dbReference type="PANTHER" id="PTHR45128">
    <property type="entry name" value="METHYLTRANSFERASE TYPE 11"/>
    <property type="match status" value="1"/>
</dbReference>
<dbReference type="GO" id="GO:0032259">
    <property type="term" value="P:methylation"/>
    <property type="evidence" value="ECO:0007669"/>
    <property type="project" value="UniProtKB-KW"/>
</dbReference>
<accession>A0A1N7NVN9</accession>
<keyword evidence="2" id="KW-0489">Methyltransferase</keyword>
<feature type="domain" description="Methyltransferase" evidence="1">
    <location>
        <begin position="57"/>
        <end position="171"/>
    </location>
</feature>
<dbReference type="AlphaFoldDB" id="A0A1N7NVN9"/>
<evidence type="ECO:0000313" key="2">
    <source>
        <dbReference type="EMBL" id="SIT02362.1"/>
    </source>
</evidence>
<dbReference type="STRING" id="529505.SAMN05421761_1129"/>
<dbReference type="Pfam" id="PF13847">
    <property type="entry name" value="Methyltransf_31"/>
    <property type="match status" value="1"/>
</dbReference>
<evidence type="ECO:0000259" key="1">
    <source>
        <dbReference type="Pfam" id="PF13847"/>
    </source>
</evidence>
<organism evidence="2 3">
    <name type="scientific">Belliella pelovolcani</name>
    <dbReference type="NCBI Taxonomy" id="529505"/>
    <lineage>
        <taxon>Bacteria</taxon>
        <taxon>Pseudomonadati</taxon>
        <taxon>Bacteroidota</taxon>
        <taxon>Cytophagia</taxon>
        <taxon>Cytophagales</taxon>
        <taxon>Cyclobacteriaceae</taxon>
        <taxon>Belliella</taxon>
    </lineage>
</organism>
<protein>
    <submittedName>
        <fullName evidence="2">Methyltransferase domain-containing protein</fullName>
    </submittedName>
</protein>
<dbReference type="InterPro" id="IPR029063">
    <property type="entry name" value="SAM-dependent_MTases_sf"/>
</dbReference>
<proteinExistence type="predicted"/>
<dbReference type="EMBL" id="FTOP01000012">
    <property type="protein sequence ID" value="SIT02362.1"/>
    <property type="molecule type" value="Genomic_DNA"/>
</dbReference>
<name>A0A1N7NVN9_9BACT</name>
<dbReference type="CDD" id="cd02440">
    <property type="entry name" value="AdoMet_MTases"/>
    <property type="match status" value="1"/>
</dbReference>
<dbReference type="PANTHER" id="PTHR45128:SF1">
    <property type="entry name" value="S-ADENOSYLMETHIONINE-DEPENDENT METHYLTRANSFERASE RV2258C"/>
    <property type="match status" value="1"/>
</dbReference>
<dbReference type="SUPFAM" id="SSF53335">
    <property type="entry name" value="S-adenosyl-L-methionine-dependent methyltransferases"/>
    <property type="match status" value="1"/>
</dbReference>
<dbReference type="InterPro" id="IPR025714">
    <property type="entry name" value="Methyltranfer_dom"/>
</dbReference>
<keyword evidence="3" id="KW-1185">Reference proteome</keyword>
<dbReference type="GO" id="GO:0008168">
    <property type="term" value="F:methyltransferase activity"/>
    <property type="evidence" value="ECO:0007669"/>
    <property type="project" value="UniProtKB-KW"/>
</dbReference>
<sequence>MIMEKQVIQCFKEGGGVPYSNYERFHEVMSEDSGQTIVTNLINHILPLIPGIVGRLENGISVLDVGCGSGKAILELAEKFPNSLFLGIDLCEEPIQKALETAKEKGLKNTFFQKADLSKFKPNVQFDLILAFDAIHDQPFPKIVLETIYQCLKDDGVFLMQDIDASKNVVNNLNHPFGRLLYAVSTMHCTPVSIAQGGLGLGAMWGTETAMTMLQETGFTNIQENRLSHDMMNCYFVVSK</sequence>
<dbReference type="Gene3D" id="3.40.50.150">
    <property type="entry name" value="Vaccinia Virus protein VP39"/>
    <property type="match status" value="1"/>
</dbReference>
<dbReference type="Proteomes" id="UP000186026">
    <property type="component" value="Unassembled WGS sequence"/>
</dbReference>
<dbReference type="InterPro" id="IPR053173">
    <property type="entry name" value="SAM-binding_MTase"/>
</dbReference>
<dbReference type="RefSeq" id="WP_076502134.1">
    <property type="nucleotide sequence ID" value="NZ_FTOP01000012.1"/>
</dbReference>
<dbReference type="OrthoDB" id="9789123at2"/>
<evidence type="ECO:0000313" key="3">
    <source>
        <dbReference type="Proteomes" id="UP000186026"/>
    </source>
</evidence>
<reference evidence="3" key="1">
    <citation type="submission" date="2017-01" db="EMBL/GenBank/DDBJ databases">
        <authorList>
            <person name="Varghese N."/>
            <person name="Submissions S."/>
        </authorList>
    </citation>
    <scope>NUCLEOTIDE SEQUENCE [LARGE SCALE GENOMIC DNA]</scope>
    <source>
        <strain evidence="3">DSM 46698</strain>
    </source>
</reference>
<keyword evidence="2" id="KW-0808">Transferase</keyword>
<gene>
    <name evidence="2" type="ORF">SAMN05421761_1129</name>
</gene>